<evidence type="ECO:0000313" key="4">
    <source>
        <dbReference type="Proteomes" id="UP000237347"/>
    </source>
</evidence>
<dbReference type="PANTHER" id="PTHR48104:SF17">
    <property type="entry name" value="METACASPASE-3"/>
    <property type="match status" value="1"/>
</dbReference>
<dbReference type="GO" id="GO:0004197">
    <property type="term" value="F:cysteine-type endopeptidase activity"/>
    <property type="evidence" value="ECO:0007669"/>
    <property type="project" value="InterPro"/>
</dbReference>
<dbReference type="Pfam" id="PF00656">
    <property type="entry name" value="Peptidase_C14"/>
    <property type="match status" value="1"/>
</dbReference>
<keyword evidence="4" id="KW-1185">Reference proteome</keyword>
<dbReference type="GO" id="GO:0006508">
    <property type="term" value="P:proteolysis"/>
    <property type="evidence" value="ECO:0007669"/>
    <property type="project" value="InterPro"/>
</dbReference>
<dbReference type="PANTHER" id="PTHR48104">
    <property type="entry name" value="METACASPASE-4"/>
    <property type="match status" value="1"/>
</dbReference>
<dbReference type="InterPro" id="IPR050452">
    <property type="entry name" value="Metacaspase"/>
</dbReference>
<dbReference type="Gene3D" id="3.40.50.12660">
    <property type="match status" value="1"/>
</dbReference>
<dbReference type="AlphaFoldDB" id="A0AAW0JXH0"/>
<dbReference type="EMBL" id="PKMF04000442">
    <property type="protein sequence ID" value="KAK7831523.1"/>
    <property type="molecule type" value="Genomic_DNA"/>
</dbReference>
<feature type="non-terminal residue" evidence="3">
    <location>
        <position position="228"/>
    </location>
</feature>
<proteinExistence type="inferred from homology"/>
<organism evidence="3 4">
    <name type="scientific">Quercus suber</name>
    <name type="common">Cork oak</name>
    <dbReference type="NCBI Taxonomy" id="58331"/>
    <lineage>
        <taxon>Eukaryota</taxon>
        <taxon>Viridiplantae</taxon>
        <taxon>Streptophyta</taxon>
        <taxon>Embryophyta</taxon>
        <taxon>Tracheophyta</taxon>
        <taxon>Spermatophyta</taxon>
        <taxon>Magnoliopsida</taxon>
        <taxon>eudicotyledons</taxon>
        <taxon>Gunneridae</taxon>
        <taxon>Pentapetalae</taxon>
        <taxon>rosids</taxon>
        <taxon>fabids</taxon>
        <taxon>Fagales</taxon>
        <taxon>Fagaceae</taxon>
        <taxon>Quercus</taxon>
    </lineage>
</organism>
<comment type="similarity">
    <text evidence="1">Belongs to the peptidase C14B family.</text>
</comment>
<accession>A0AAW0JXH0</accession>
<evidence type="ECO:0000313" key="3">
    <source>
        <dbReference type="EMBL" id="KAK7831523.1"/>
    </source>
</evidence>
<comment type="caution">
    <text evidence="3">The sequence shown here is derived from an EMBL/GenBank/DDBJ whole genome shotgun (WGS) entry which is preliminary data.</text>
</comment>
<gene>
    <name evidence="3" type="primary">AMC1_1</name>
    <name evidence="3" type="ORF">CFP56_027241</name>
</gene>
<evidence type="ECO:0000259" key="2">
    <source>
        <dbReference type="Pfam" id="PF00656"/>
    </source>
</evidence>
<dbReference type="Proteomes" id="UP000237347">
    <property type="component" value="Unassembled WGS sequence"/>
</dbReference>
<dbReference type="InterPro" id="IPR011600">
    <property type="entry name" value="Pept_C14_caspase"/>
</dbReference>
<protein>
    <submittedName>
        <fullName evidence="3">Metacaspase-1</fullName>
    </submittedName>
</protein>
<reference evidence="3 4" key="1">
    <citation type="journal article" date="2018" name="Sci. Data">
        <title>The draft genome sequence of cork oak.</title>
        <authorList>
            <person name="Ramos A.M."/>
            <person name="Usie A."/>
            <person name="Barbosa P."/>
            <person name="Barros P.M."/>
            <person name="Capote T."/>
            <person name="Chaves I."/>
            <person name="Simoes F."/>
            <person name="Abreu I."/>
            <person name="Carrasquinho I."/>
            <person name="Faro C."/>
            <person name="Guimaraes J.B."/>
            <person name="Mendonca D."/>
            <person name="Nobrega F."/>
            <person name="Rodrigues L."/>
            <person name="Saibo N.J.M."/>
            <person name="Varela M.C."/>
            <person name="Egas C."/>
            <person name="Matos J."/>
            <person name="Miguel C.M."/>
            <person name="Oliveira M.M."/>
            <person name="Ricardo C.P."/>
            <person name="Goncalves S."/>
        </authorList>
    </citation>
    <scope>NUCLEOTIDE SEQUENCE [LARGE SCALE GENOMIC DNA]</scope>
    <source>
        <strain evidence="4">cv. HL8</strain>
    </source>
</reference>
<name>A0AAW0JXH0_QUESU</name>
<dbReference type="GO" id="GO:0005737">
    <property type="term" value="C:cytoplasm"/>
    <property type="evidence" value="ECO:0007669"/>
    <property type="project" value="TreeGrafter"/>
</dbReference>
<evidence type="ECO:0000256" key="1">
    <source>
        <dbReference type="ARBA" id="ARBA00009005"/>
    </source>
</evidence>
<feature type="domain" description="Peptidase C14 caspase" evidence="2">
    <location>
        <begin position="17"/>
        <end position="205"/>
    </location>
</feature>
<sequence length="228" mass="25084">MGFPNESILILTEDETDPLRIPTKHNIRMALKWLVQGVQSGDSLVFHFSGHGSRERDKNMDEIDGYDETLCPVDYETQGKIIDDEVNDTIVRPIPRGAKLHAIIDACYSGTVLDLPFLCRMNREGVYTWEFQTYTPSFYKGTSGGLAISFGACDDQQTASDTTALAGKASTGALTYCFIQAVQSEPGLTYGRLLNSIRQQIREAKTGIRLNGPIASLINKVLGADLSQ</sequence>